<accession>A0A834WS52</accession>
<evidence type="ECO:0000313" key="2">
    <source>
        <dbReference type="Proteomes" id="UP000634136"/>
    </source>
</evidence>
<organism evidence="1 2">
    <name type="scientific">Senna tora</name>
    <dbReference type="NCBI Taxonomy" id="362788"/>
    <lineage>
        <taxon>Eukaryota</taxon>
        <taxon>Viridiplantae</taxon>
        <taxon>Streptophyta</taxon>
        <taxon>Embryophyta</taxon>
        <taxon>Tracheophyta</taxon>
        <taxon>Spermatophyta</taxon>
        <taxon>Magnoliopsida</taxon>
        <taxon>eudicotyledons</taxon>
        <taxon>Gunneridae</taxon>
        <taxon>Pentapetalae</taxon>
        <taxon>rosids</taxon>
        <taxon>fabids</taxon>
        <taxon>Fabales</taxon>
        <taxon>Fabaceae</taxon>
        <taxon>Caesalpinioideae</taxon>
        <taxon>Cassia clade</taxon>
        <taxon>Senna</taxon>
    </lineage>
</organism>
<dbReference type="Proteomes" id="UP000634136">
    <property type="component" value="Unassembled WGS sequence"/>
</dbReference>
<proteinExistence type="predicted"/>
<protein>
    <submittedName>
        <fullName evidence="1">Uncharacterized protein</fullName>
    </submittedName>
</protein>
<dbReference type="AlphaFoldDB" id="A0A834WS52"/>
<comment type="caution">
    <text evidence="1">The sequence shown here is derived from an EMBL/GenBank/DDBJ whole genome shotgun (WGS) entry which is preliminary data.</text>
</comment>
<reference evidence="1" key="1">
    <citation type="submission" date="2020-09" db="EMBL/GenBank/DDBJ databases">
        <title>Genome-Enabled Discovery of Anthraquinone Biosynthesis in Senna tora.</title>
        <authorList>
            <person name="Kang S.-H."/>
            <person name="Pandey R.P."/>
            <person name="Lee C.-M."/>
            <person name="Sim J.-S."/>
            <person name="Jeong J.-T."/>
            <person name="Choi B.-S."/>
            <person name="Jung M."/>
            <person name="Ginzburg D."/>
            <person name="Zhao K."/>
            <person name="Won S.Y."/>
            <person name="Oh T.-J."/>
            <person name="Yu Y."/>
            <person name="Kim N.-H."/>
            <person name="Lee O.R."/>
            <person name="Lee T.-H."/>
            <person name="Bashyal P."/>
            <person name="Kim T.-S."/>
            <person name="Lee W.-H."/>
            <person name="Kawkins C."/>
            <person name="Kim C.-K."/>
            <person name="Kim J.S."/>
            <person name="Ahn B.O."/>
            <person name="Rhee S.Y."/>
            <person name="Sohng J.K."/>
        </authorList>
    </citation>
    <scope>NUCLEOTIDE SEQUENCE</scope>
    <source>
        <tissue evidence="1">Leaf</tissue>
    </source>
</reference>
<evidence type="ECO:0000313" key="1">
    <source>
        <dbReference type="EMBL" id="KAF7830931.1"/>
    </source>
</evidence>
<sequence>MKTNEKAMMNRSKPPGNWKVHPGFGMPLLLSSNKFVGASGSLDLFFPRSLSFKASNTLLPMSDLLDSFDSVYLLRTRAALSLSLAVKGDLLGSPEEPLPPVSAGVNLVAFGREAPTEYLEASWHLGCNFWGKWKNCVRTKNFGNWNPIIVAIAPRTWLVNLLQAD</sequence>
<name>A0A834WS52_9FABA</name>
<dbReference type="EMBL" id="JAAIUW010000005">
    <property type="protein sequence ID" value="KAF7830931.1"/>
    <property type="molecule type" value="Genomic_DNA"/>
</dbReference>
<dbReference type="OrthoDB" id="10564778at2759"/>
<gene>
    <name evidence="1" type="ORF">G2W53_013264</name>
</gene>
<keyword evidence="2" id="KW-1185">Reference proteome</keyword>